<evidence type="ECO:0000256" key="1">
    <source>
        <dbReference type="ARBA" id="ARBA00022670"/>
    </source>
</evidence>
<dbReference type="GO" id="GO:0004190">
    <property type="term" value="F:aspartic-type endopeptidase activity"/>
    <property type="evidence" value="ECO:0007669"/>
    <property type="project" value="UniProtKB-KW"/>
</dbReference>
<keyword evidence="10" id="KW-0229">DNA integration</keyword>
<dbReference type="PROSITE" id="PS50994">
    <property type="entry name" value="INTEGRASE"/>
    <property type="match status" value="1"/>
</dbReference>
<dbReference type="InterPro" id="IPR001584">
    <property type="entry name" value="Integrase_cat-core"/>
</dbReference>
<feature type="region of interest" description="Disordered" evidence="17">
    <location>
        <begin position="248"/>
        <end position="302"/>
    </location>
</feature>
<dbReference type="InterPro" id="IPR043502">
    <property type="entry name" value="DNA/RNA_pol_sf"/>
</dbReference>
<gene>
    <name evidence="19" type="ORF">KK1_032766</name>
</gene>
<dbReference type="SUPFAM" id="SSF56672">
    <property type="entry name" value="DNA/RNA polymerases"/>
    <property type="match status" value="1"/>
</dbReference>
<dbReference type="Pfam" id="PF03732">
    <property type="entry name" value="Retrotrans_gag"/>
    <property type="match status" value="1"/>
</dbReference>
<evidence type="ECO:0000256" key="8">
    <source>
        <dbReference type="ARBA" id="ARBA00022801"/>
    </source>
</evidence>
<dbReference type="GO" id="GO:0003887">
    <property type="term" value="F:DNA-directed DNA polymerase activity"/>
    <property type="evidence" value="ECO:0007669"/>
    <property type="project" value="UniProtKB-KW"/>
</dbReference>
<keyword evidence="11" id="KW-0695">RNA-directed DNA polymerase</keyword>
<dbReference type="InterPro" id="IPR056924">
    <property type="entry name" value="SH3_Tf2-1"/>
</dbReference>
<dbReference type="AlphaFoldDB" id="A0A151RSW7"/>
<feature type="compositionally biased region" description="Low complexity" evidence="17">
    <location>
        <begin position="279"/>
        <end position="298"/>
    </location>
</feature>
<dbReference type="FunFam" id="3.30.70.270:FF:000020">
    <property type="entry name" value="Transposon Tf2-6 polyprotein-like Protein"/>
    <property type="match status" value="1"/>
</dbReference>
<keyword evidence="16" id="KW-0175">Coiled coil</keyword>
<dbReference type="InterPro" id="IPR043128">
    <property type="entry name" value="Rev_trsase/Diguanyl_cyclase"/>
</dbReference>
<evidence type="ECO:0000256" key="14">
    <source>
        <dbReference type="ARBA" id="ARBA00023172"/>
    </source>
</evidence>
<feature type="compositionally biased region" description="Polar residues" evidence="17">
    <location>
        <begin position="248"/>
        <end position="258"/>
    </location>
</feature>
<dbReference type="Gene3D" id="3.30.70.270">
    <property type="match status" value="1"/>
</dbReference>
<dbReference type="Pfam" id="PF17921">
    <property type="entry name" value="Integrase_H2C2"/>
    <property type="match status" value="1"/>
</dbReference>
<evidence type="ECO:0000256" key="13">
    <source>
        <dbReference type="ARBA" id="ARBA00023125"/>
    </source>
</evidence>
<dbReference type="GO" id="GO:0004519">
    <property type="term" value="F:endonuclease activity"/>
    <property type="evidence" value="ECO:0007669"/>
    <property type="project" value="UniProtKB-KW"/>
</dbReference>
<dbReference type="InterPro" id="IPR021109">
    <property type="entry name" value="Peptidase_aspartic_dom_sf"/>
</dbReference>
<reference evidence="19" key="1">
    <citation type="journal article" date="2012" name="Nat. Biotechnol.">
        <title>Draft genome sequence of pigeonpea (Cajanus cajan), an orphan legume crop of resource-poor farmers.</title>
        <authorList>
            <person name="Varshney R.K."/>
            <person name="Chen W."/>
            <person name="Li Y."/>
            <person name="Bharti A.K."/>
            <person name="Saxena R.K."/>
            <person name="Schlueter J.A."/>
            <person name="Donoghue M.T."/>
            <person name="Azam S."/>
            <person name="Fan G."/>
            <person name="Whaley A.M."/>
            <person name="Farmer A.D."/>
            <person name="Sheridan J."/>
            <person name="Iwata A."/>
            <person name="Tuteja R."/>
            <person name="Penmetsa R.V."/>
            <person name="Wu W."/>
            <person name="Upadhyaya H.D."/>
            <person name="Yang S.P."/>
            <person name="Shah T."/>
            <person name="Saxena K.B."/>
            <person name="Michael T."/>
            <person name="McCombie W.R."/>
            <person name="Yang B."/>
            <person name="Zhang G."/>
            <person name="Yang H."/>
            <person name="Wang J."/>
            <person name="Spillane C."/>
            <person name="Cook D.R."/>
            <person name="May G.D."/>
            <person name="Xu X."/>
            <person name="Jackson S.A."/>
        </authorList>
    </citation>
    <scope>NUCLEOTIDE SEQUENCE [LARGE SCALE GENOMIC DNA]</scope>
</reference>
<dbReference type="PANTHER" id="PTHR37984:SF5">
    <property type="entry name" value="PROTEIN NYNRIN-LIKE"/>
    <property type="match status" value="1"/>
</dbReference>
<evidence type="ECO:0000259" key="18">
    <source>
        <dbReference type="PROSITE" id="PS50994"/>
    </source>
</evidence>
<evidence type="ECO:0000256" key="10">
    <source>
        <dbReference type="ARBA" id="ARBA00022908"/>
    </source>
</evidence>
<dbReference type="Gramene" id="C.cajan_29845.t">
    <property type="protein sequence ID" value="C.cajan_29845.t"/>
    <property type="gene ID" value="C.cajan_29845"/>
</dbReference>
<evidence type="ECO:0000256" key="4">
    <source>
        <dbReference type="ARBA" id="ARBA00022722"/>
    </source>
</evidence>
<dbReference type="Gene3D" id="1.10.340.70">
    <property type="match status" value="1"/>
</dbReference>
<dbReference type="InterPro" id="IPR036397">
    <property type="entry name" value="RNaseH_sf"/>
</dbReference>
<dbReference type="GO" id="GO:0006508">
    <property type="term" value="P:proteolysis"/>
    <property type="evidence" value="ECO:0007669"/>
    <property type="project" value="UniProtKB-KW"/>
</dbReference>
<keyword evidence="6" id="KW-0064">Aspartyl protease</keyword>
<evidence type="ECO:0000256" key="9">
    <source>
        <dbReference type="ARBA" id="ARBA00022842"/>
    </source>
</evidence>
<dbReference type="GO" id="GO:0006310">
    <property type="term" value="P:DNA recombination"/>
    <property type="evidence" value="ECO:0007669"/>
    <property type="project" value="UniProtKB-KW"/>
</dbReference>
<evidence type="ECO:0000256" key="7">
    <source>
        <dbReference type="ARBA" id="ARBA00022759"/>
    </source>
</evidence>
<dbReference type="GO" id="GO:0015074">
    <property type="term" value="P:DNA integration"/>
    <property type="evidence" value="ECO:0007669"/>
    <property type="project" value="UniProtKB-KW"/>
</dbReference>
<accession>A0A151RSW7</accession>
<organism evidence="19 20">
    <name type="scientific">Cajanus cajan</name>
    <name type="common">Pigeon pea</name>
    <name type="synonym">Cajanus indicus</name>
    <dbReference type="NCBI Taxonomy" id="3821"/>
    <lineage>
        <taxon>Eukaryota</taxon>
        <taxon>Viridiplantae</taxon>
        <taxon>Streptophyta</taxon>
        <taxon>Embryophyta</taxon>
        <taxon>Tracheophyta</taxon>
        <taxon>Spermatophyta</taxon>
        <taxon>Magnoliopsida</taxon>
        <taxon>eudicotyledons</taxon>
        <taxon>Gunneridae</taxon>
        <taxon>Pentapetalae</taxon>
        <taxon>rosids</taxon>
        <taxon>fabids</taxon>
        <taxon>Fabales</taxon>
        <taxon>Fabaceae</taxon>
        <taxon>Papilionoideae</taxon>
        <taxon>50 kb inversion clade</taxon>
        <taxon>NPAAA clade</taxon>
        <taxon>indigoferoid/millettioid clade</taxon>
        <taxon>Phaseoleae</taxon>
        <taxon>Cajanus</taxon>
    </lineage>
</organism>
<dbReference type="InterPro" id="IPR041588">
    <property type="entry name" value="Integrase_H2C2"/>
</dbReference>
<protein>
    <submittedName>
        <fullName evidence="19">Transposon Ty3-G Gag-Pol polyprotein</fullName>
    </submittedName>
</protein>
<keyword evidence="3" id="KW-0548">Nucleotidyltransferase</keyword>
<dbReference type="InterPro" id="IPR012337">
    <property type="entry name" value="RNaseH-like_sf"/>
</dbReference>
<keyword evidence="5" id="KW-0479">Metal-binding</keyword>
<evidence type="ECO:0000256" key="15">
    <source>
        <dbReference type="ARBA" id="ARBA00023268"/>
    </source>
</evidence>
<evidence type="ECO:0000256" key="17">
    <source>
        <dbReference type="SAM" id="MobiDB-lite"/>
    </source>
</evidence>
<evidence type="ECO:0000256" key="2">
    <source>
        <dbReference type="ARBA" id="ARBA00022679"/>
    </source>
</evidence>
<dbReference type="Pfam" id="PF17919">
    <property type="entry name" value="RT_RNaseH_2"/>
    <property type="match status" value="1"/>
</dbReference>
<evidence type="ECO:0000313" key="20">
    <source>
        <dbReference type="Proteomes" id="UP000075243"/>
    </source>
</evidence>
<evidence type="ECO:0000256" key="5">
    <source>
        <dbReference type="ARBA" id="ARBA00022723"/>
    </source>
</evidence>
<keyword evidence="7" id="KW-0255">Endonuclease</keyword>
<keyword evidence="15" id="KW-0511">Multifunctional enzyme</keyword>
<sequence>MADHTRLKDLQADVKQTSDKLEQYYSDLQAQIAKLESVNSSRFERLENVIQANDDKFNQISVALETLLQHNSSSQGSFHGSSNSFKPPFQVRNVKLDFPRFDGNHVLDWIFKAEQFFDYYATSEVDRLSIASVHLDNDVVPWFQMMQRSSPFHSWHAFTEALELAFGPTAYECPRASLFKLNQTDSVAEYYKAFFALANRVSGIDNEALLDCFLSGLKDELRRDVVALSPPSLVKAVALAKLFEAKYTPSSAPRNPSYQPRAPTFYPNRHSSNPKPDIPHSLPKSNLPPLLPNPSTKPFSQTYQNQVKKISPAEMQIRREKGLCYFCDEKFSFNHKCPNRHMMMLQLIDDELVDSREPDPPDLPQPDIEVGNPEHHLSLNAMKGVGGVGTIGFTGHIGPIAIKVLVDGGSSDSFLQPRIAHFLKLPIELVRGFQVFVGNGQSMTTEGVIQQLAVTIQGHQLVVPVYLLPVSGADLVLGSSWLATLGPHIADYATSTLKFFQHDKFVVLQGEYPIQPQQAQLHHMRRMQQTQAIAECFSIQLVQPELPGFLGLTGYYRRFIKSYANIATPLTDLLKKEAFSWTLAAEDAFLSLKQAITTAPVLSLSNFHQPFTLETDASGSGIGAVLTWLHKFLGYDFTIEYKPGKENIAADALSRVFFMAWSAPKSLFLHELKQALENDAHLYDLMQLCFANANPDARYKLHDGLLYWKDRLVLPSPSPLIQKVLLEYHSSPIGGHAGIARTLARISSQFYWPKMREDVTRFVQQCIICQQAKVSHSLPAGLLQPLPIPQQVWDDVAMDFITGLPNSCGFTVIMVVIDRLSKYSHFVPLKSDFSSKVVAEAFTLHIVKLHGLPKSIVSDRDKVFTSNFWQHLFKLQGTTLAMSSAYHPQTDGQSEVLNKCLEMFLRCFTFDNPKSWSKGLTWAEYWYNTSFHTSLGMTPFKALYGRDPPTLTRYQRSPTDPRDVQDQLTKRDQLLDQLKCNLTKAQQRMKHQADKKRSDMQFQVGDQVLVKLQPYRQHSVVLRKHQKLSMRYFGPFKVLGKVGVVAYKLELPETARIHPVFHISQLKPFKGISNAPYMPLPLTTSELGPFLQPVAILHARTILQGSKLLSQVLVQWDPSSNVPNSWEDVTFIKTHFPYLNLEDKVVLKGEGNVMKRPVEPYYMENNNVESLQGEGQNGENDGVVTNNPEIQGVRRGTRTRTRNSMLREFV</sequence>
<evidence type="ECO:0000313" key="19">
    <source>
        <dbReference type="EMBL" id="KYP45652.1"/>
    </source>
</evidence>
<dbReference type="FunFam" id="1.10.340.70:FF:000001">
    <property type="entry name" value="Retrovirus-related Pol polyprotein from transposon gypsy-like Protein"/>
    <property type="match status" value="1"/>
</dbReference>
<keyword evidence="4" id="KW-0540">Nuclease</keyword>
<keyword evidence="8" id="KW-0378">Hydrolase</keyword>
<name>A0A151RSW7_CAJCA</name>
<dbReference type="Gene3D" id="3.30.420.10">
    <property type="entry name" value="Ribonuclease H-like superfamily/Ribonuclease H"/>
    <property type="match status" value="1"/>
</dbReference>
<keyword evidence="14" id="KW-0233">DNA recombination</keyword>
<keyword evidence="20" id="KW-1185">Reference proteome</keyword>
<evidence type="ECO:0000256" key="3">
    <source>
        <dbReference type="ARBA" id="ARBA00022695"/>
    </source>
</evidence>
<dbReference type="InterPro" id="IPR050951">
    <property type="entry name" value="Retrovirus_Pol_polyprotein"/>
</dbReference>
<keyword evidence="1" id="KW-0645">Protease</keyword>
<dbReference type="Proteomes" id="UP000075243">
    <property type="component" value="Unassembled WGS sequence"/>
</dbReference>
<evidence type="ECO:0000256" key="16">
    <source>
        <dbReference type="SAM" id="Coils"/>
    </source>
</evidence>
<dbReference type="InterPro" id="IPR041577">
    <property type="entry name" value="RT_RNaseH_2"/>
</dbReference>
<dbReference type="GO" id="GO:0046872">
    <property type="term" value="F:metal ion binding"/>
    <property type="evidence" value="ECO:0007669"/>
    <property type="project" value="UniProtKB-KW"/>
</dbReference>
<keyword evidence="9" id="KW-0460">Magnesium</keyword>
<dbReference type="CDD" id="cd00303">
    <property type="entry name" value="retropepsin_like"/>
    <property type="match status" value="1"/>
</dbReference>
<dbReference type="GO" id="GO:0003677">
    <property type="term" value="F:DNA binding"/>
    <property type="evidence" value="ECO:0007669"/>
    <property type="project" value="UniProtKB-KW"/>
</dbReference>
<keyword evidence="12" id="KW-0239">DNA-directed DNA polymerase</keyword>
<feature type="coiled-coil region" evidence="16">
    <location>
        <begin position="7"/>
        <end position="38"/>
    </location>
</feature>
<dbReference type="Pfam" id="PF24626">
    <property type="entry name" value="SH3_Tf2-1"/>
    <property type="match status" value="1"/>
</dbReference>
<dbReference type="InterPro" id="IPR005162">
    <property type="entry name" value="Retrotrans_gag_dom"/>
</dbReference>
<dbReference type="Pfam" id="PF08284">
    <property type="entry name" value="RVP_2"/>
    <property type="match status" value="1"/>
</dbReference>
<evidence type="ECO:0000256" key="6">
    <source>
        <dbReference type="ARBA" id="ARBA00022750"/>
    </source>
</evidence>
<keyword evidence="13" id="KW-0238">DNA-binding</keyword>
<dbReference type="Gene3D" id="2.40.70.10">
    <property type="entry name" value="Acid Proteases"/>
    <property type="match status" value="1"/>
</dbReference>
<feature type="domain" description="Integrase catalytic" evidence="18">
    <location>
        <begin position="783"/>
        <end position="947"/>
    </location>
</feature>
<proteinExistence type="predicted"/>
<dbReference type="PANTHER" id="PTHR37984">
    <property type="entry name" value="PROTEIN CBG26694"/>
    <property type="match status" value="1"/>
</dbReference>
<evidence type="ECO:0000256" key="11">
    <source>
        <dbReference type="ARBA" id="ARBA00022918"/>
    </source>
</evidence>
<dbReference type="EMBL" id="KQ483583">
    <property type="protein sequence ID" value="KYP45652.1"/>
    <property type="molecule type" value="Genomic_DNA"/>
</dbReference>
<keyword evidence="2" id="KW-0808">Transferase</keyword>
<dbReference type="SUPFAM" id="SSF50630">
    <property type="entry name" value="Acid proteases"/>
    <property type="match status" value="1"/>
</dbReference>
<evidence type="ECO:0000256" key="12">
    <source>
        <dbReference type="ARBA" id="ARBA00022932"/>
    </source>
</evidence>
<dbReference type="SUPFAM" id="SSF53098">
    <property type="entry name" value="Ribonuclease H-like"/>
    <property type="match status" value="1"/>
</dbReference>
<dbReference type="GO" id="GO:0003964">
    <property type="term" value="F:RNA-directed DNA polymerase activity"/>
    <property type="evidence" value="ECO:0007669"/>
    <property type="project" value="UniProtKB-KW"/>
</dbReference>